<reference evidence="1 2" key="1">
    <citation type="submission" date="2018-05" db="EMBL/GenBank/DDBJ databases">
        <title>Genomic Encyclopedia of Type Strains, Phase IV (KMG-IV): sequencing the most valuable type-strain genomes for metagenomic binning, comparative biology and taxonomic classification.</title>
        <authorList>
            <person name="Goeker M."/>
        </authorList>
    </citation>
    <scope>NUCLEOTIDE SEQUENCE [LARGE SCALE GENOMIC DNA]</scope>
    <source>
        <strain evidence="1 2">DSM 16791</strain>
    </source>
</reference>
<dbReference type="OrthoDB" id="8115187at2"/>
<accession>A0A317PJF5</accession>
<name>A0A317PJF5_9HYPH</name>
<dbReference type="RefSeq" id="WP_110034028.1">
    <property type="nucleotide sequence ID" value="NZ_QGTR01000006.1"/>
</dbReference>
<organism evidence="1 2">
    <name type="scientific">Hoeflea marina</name>
    <dbReference type="NCBI Taxonomy" id="274592"/>
    <lineage>
        <taxon>Bacteria</taxon>
        <taxon>Pseudomonadati</taxon>
        <taxon>Pseudomonadota</taxon>
        <taxon>Alphaproteobacteria</taxon>
        <taxon>Hyphomicrobiales</taxon>
        <taxon>Rhizobiaceae</taxon>
        <taxon>Hoeflea</taxon>
    </lineage>
</organism>
<proteinExistence type="predicted"/>
<dbReference type="AlphaFoldDB" id="A0A317PJF5"/>
<keyword evidence="2" id="KW-1185">Reference proteome</keyword>
<comment type="caution">
    <text evidence="1">The sequence shown here is derived from an EMBL/GenBank/DDBJ whole genome shotgun (WGS) entry which is preliminary data.</text>
</comment>
<sequence length="115" mass="13143">MNYFNETELQELTFRVCVASVKQAFPHIPMENIIDPPRSQFDAVLARQIALHVLVARFGVPKLRAGILVGRSRESVNRALEAIDVRLDEPDFENQYRIIADRAVAMFDDKMREAA</sequence>
<gene>
    <name evidence="1" type="ORF">DFR52_106262</name>
</gene>
<protein>
    <recommendedName>
        <fullName evidence="3">DnaA-like protein</fullName>
    </recommendedName>
</protein>
<evidence type="ECO:0000313" key="2">
    <source>
        <dbReference type="Proteomes" id="UP000246352"/>
    </source>
</evidence>
<evidence type="ECO:0000313" key="1">
    <source>
        <dbReference type="EMBL" id="PWV97737.1"/>
    </source>
</evidence>
<evidence type="ECO:0008006" key="3">
    <source>
        <dbReference type="Google" id="ProtNLM"/>
    </source>
</evidence>
<dbReference type="Proteomes" id="UP000246352">
    <property type="component" value="Unassembled WGS sequence"/>
</dbReference>
<dbReference type="EMBL" id="QGTR01000006">
    <property type="protein sequence ID" value="PWV97737.1"/>
    <property type="molecule type" value="Genomic_DNA"/>
</dbReference>